<comment type="caution">
    <text evidence="9">The sequence shown here is derived from an EMBL/GenBank/DDBJ whole genome shotgun (WGS) entry which is preliminary data.</text>
</comment>
<feature type="binding site" evidence="6">
    <location>
        <position position="150"/>
    </location>
    <ligand>
        <name>Zn(2+)</name>
        <dbReference type="ChEBI" id="CHEBI:29105"/>
    </ligand>
</feature>
<dbReference type="AlphaFoldDB" id="A0A2T5YJD5"/>
<keyword evidence="10" id="KW-1185">Reference proteome</keyword>
<dbReference type="EMBL" id="QBKI01000004">
    <property type="protein sequence ID" value="PTX19420.1"/>
    <property type="molecule type" value="Genomic_DNA"/>
</dbReference>
<dbReference type="GO" id="GO:0008270">
    <property type="term" value="F:zinc ion binding"/>
    <property type="evidence" value="ECO:0007669"/>
    <property type="project" value="UniProtKB-UniRule"/>
</dbReference>
<comment type="similarity">
    <text evidence="1 6">Belongs to the MsrB Met sulfoxide reductase family.</text>
</comment>
<dbReference type="PROSITE" id="PS51790">
    <property type="entry name" value="MSRB"/>
    <property type="match status" value="1"/>
</dbReference>
<evidence type="ECO:0000256" key="3">
    <source>
        <dbReference type="ARBA" id="ARBA00022833"/>
    </source>
</evidence>
<dbReference type="Gene3D" id="2.170.150.20">
    <property type="entry name" value="Peptide methionine sulfoxide reductase"/>
    <property type="match status" value="1"/>
</dbReference>
<evidence type="ECO:0000256" key="1">
    <source>
        <dbReference type="ARBA" id="ARBA00007174"/>
    </source>
</evidence>
<feature type="binding site" evidence="6">
    <location>
        <position position="153"/>
    </location>
    <ligand>
        <name>Zn(2+)</name>
        <dbReference type="ChEBI" id="CHEBI:29105"/>
    </ligand>
</feature>
<evidence type="ECO:0000256" key="6">
    <source>
        <dbReference type="HAMAP-Rule" id="MF_01400"/>
    </source>
</evidence>
<dbReference type="PROSITE" id="PS51257">
    <property type="entry name" value="PROKAR_LIPOPROTEIN"/>
    <property type="match status" value="1"/>
</dbReference>
<sequence length="185" mass="20581">MSMRVAQFFIVLASVGMFACSEQDAAANVATTGITGDVQLEEEERQALQDASLQDTVVKTEAEWRKILTPEQYYVLRQEGTEPPFKNKYNNNKKKGIYACAACGNPMFSSRTKFDSGTGWPSFYAPLAKDRIKEVEDRSFPGEVRTEVECARCGSHIGHVFEDGPEPTGLRYCLNSAALSFTEKK</sequence>
<dbReference type="FunFam" id="2.170.150.20:FF:000001">
    <property type="entry name" value="Peptide methionine sulfoxide reductase MsrB"/>
    <property type="match status" value="1"/>
</dbReference>
<proteinExistence type="inferred from homology"/>
<dbReference type="PANTHER" id="PTHR10173:SF52">
    <property type="entry name" value="METHIONINE-R-SULFOXIDE REDUCTASE B1"/>
    <property type="match status" value="1"/>
</dbReference>
<keyword evidence="4 6" id="KW-0560">Oxidoreductase</keyword>
<accession>A0A2T5YJD5</accession>
<keyword evidence="2 6" id="KW-0479">Metal-binding</keyword>
<feature type="chain" id="PRO_5015567818" description="Peptide methionine sulfoxide reductase MsrB" evidence="7">
    <location>
        <begin position="20"/>
        <end position="185"/>
    </location>
</feature>
<dbReference type="Proteomes" id="UP000244225">
    <property type="component" value="Unassembled WGS sequence"/>
</dbReference>
<evidence type="ECO:0000313" key="10">
    <source>
        <dbReference type="Proteomes" id="UP000244225"/>
    </source>
</evidence>
<comment type="catalytic activity">
    <reaction evidence="5 6">
        <text>L-methionyl-[protein] + [thioredoxin]-disulfide + H2O = L-methionyl-(R)-S-oxide-[protein] + [thioredoxin]-dithiol</text>
        <dbReference type="Rhea" id="RHEA:24164"/>
        <dbReference type="Rhea" id="RHEA-COMP:10698"/>
        <dbReference type="Rhea" id="RHEA-COMP:10700"/>
        <dbReference type="Rhea" id="RHEA-COMP:12313"/>
        <dbReference type="Rhea" id="RHEA-COMP:12314"/>
        <dbReference type="ChEBI" id="CHEBI:15377"/>
        <dbReference type="ChEBI" id="CHEBI:16044"/>
        <dbReference type="ChEBI" id="CHEBI:29950"/>
        <dbReference type="ChEBI" id="CHEBI:45764"/>
        <dbReference type="ChEBI" id="CHEBI:50058"/>
        <dbReference type="EC" id="1.8.4.12"/>
    </reaction>
</comment>
<reference evidence="9 10" key="1">
    <citation type="submission" date="2018-04" db="EMBL/GenBank/DDBJ databases">
        <title>Genomic Encyclopedia of Archaeal and Bacterial Type Strains, Phase II (KMG-II): from individual species to whole genera.</title>
        <authorList>
            <person name="Goeker M."/>
        </authorList>
    </citation>
    <scope>NUCLEOTIDE SEQUENCE [LARGE SCALE GENOMIC DNA]</scope>
    <source>
        <strain evidence="9 10">DSM 100162</strain>
    </source>
</reference>
<feature type="binding site" evidence="6">
    <location>
        <position position="103"/>
    </location>
    <ligand>
        <name>Zn(2+)</name>
        <dbReference type="ChEBI" id="CHEBI:29105"/>
    </ligand>
</feature>
<dbReference type="RefSeq" id="WP_245905059.1">
    <property type="nucleotide sequence ID" value="NZ_QBKI01000004.1"/>
</dbReference>
<dbReference type="GO" id="GO:0030091">
    <property type="term" value="P:protein repair"/>
    <property type="evidence" value="ECO:0007669"/>
    <property type="project" value="InterPro"/>
</dbReference>
<dbReference type="SUPFAM" id="SSF51316">
    <property type="entry name" value="Mss4-like"/>
    <property type="match status" value="1"/>
</dbReference>
<evidence type="ECO:0000259" key="8">
    <source>
        <dbReference type="PROSITE" id="PS51790"/>
    </source>
</evidence>
<dbReference type="HAMAP" id="MF_01400">
    <property type="entry name" value="MsrB"/>
    <property type="match status" value="1"/>
</dbReference>
<feature type="binding site" evidence="6">
    <location>
        <position position="100"/>
    </location>
    <ligand>
        <name>Zn(2+)</name>
        <dbReference type="ChEBI" id="CHEBI:29105"/>
    </ligand>
</feature>
<evidence type="ECO:0000256" key="7">
    <source>
        <dbReference type="SAM" id="SignalP"/>
    </source>
</evidence>
<dbReference type="GO" id="GO:0033743">
    <property type="term" value="F:peptide-methionine (R)-S-oxide reductase activity"/>
    <property type="evidence" value="ECO:0007669"/>
    <property type="project" value="UniProtKB-UniRule"/>
</dbReference>
<feature type="active site" description="Nucleophile" evidence="6">
    <location>
        <position position="173"/>
    </location>
</feature>
<dbReference type="EC" id="1.8.4.12" evidence="6"/>
<evidence type="ECO:0000313" key="9">
    <source>
        <dbReference type="EMBL" id="PTX19420.1"/>
    </source>
</evidence>
<evidence type="ECO:0000256" key="5">
    <source>
        <dbReference type="ARBA" id="ARBA00048488"/>
    </source>
</evidence>
<dbReference type="GO" id="GO:0005737">
    <property type="term" value="C:cytoplasm"/>
    <property type="evidence" value="ECO:0007669"/>
    <property type="project" value="TreeGrafter"/>
</dbReference>
<dbReference type="PANTHER" id="PTHR10173">
    <property type="entry name" value="METHIONINE SULFOXIDE REDUCTASE"/>
    <property type="match status" value="1"/>
</dbReference>
<feature type="domain" description="MsrB" evidence="8">
    <location>
        <begin position="61"/>
        <end position="184"/>
    </location>
</feature>
<feature type="signal peptide" evidence="7">
    <location>
        <begin position="1"/>
        <end position="19"/>
    </location>
</feature>
<keyword evidence="3 6" id="KW-0862">Zinc</keyword>
<keyword evidence="7" id="KW-0732">Signal</keyword>
<dbReference type="InterPro" id="IPR002579">
    <property type="entry name" value="Met_Sox_Rdtase_MsrB_dom"/>
</dbReference>
<protein>
    <recommendedName>
        <fullName evidence="6">Peptide methionine sulfoxide reductase MsrB</fullName>
        <ecNumber evidence="6">1.8.4.12</ecNumber>
    </recommendedName>
    <alternativeName>
        <fullName evidence="6">Peptide-methionine (R)-S-oxide reductase</fullName>
    </alternativeName>
</protein>
<organism evidence="9 10">
    <name type="scientific">Pontibacter mucosus</name>
    <dbReference type="NCBI Taxonomy" id="1649266"/>
    <lineage>
        <taxon>Bacteria</taxon>
        <taxon>Pseudomonadati</taxon>
        <taxon>Bacteroidota</taxon>
        <taxon>Cytophagia</taxon>
        <taxon>Cytophagales</taxon>
        <taxon>Hymenobacteraceae</taxon>
        <taxon>Pontibacter</taxon>
    </lineage>
</organism>
<gene>
    <name evidence="6" type="primary">msrB</name>
    <name evidence="9" type="ORF">C8N40_104152</name>
</gene>
<dbReference type="Pfam" id="PF01641">
    <property type="entry name" value="SelR"/>
    <property type="match status" value="1"/>
</dbReference>
<comment type="cofactor">
    <cofactor evidence="6">
        <name>Zn(2+)</name>
        <dbReference type="ChEBI" id="CHEBI:29105"/>
    </cofactor>
    <text evidence="6">Binds 1 zinc ion per subunit. The zinc ion is important for the structural integrity of the protein.</text>
</comment>
<dbReference type="GO" id="GO:0006979">
    <property type="term" value="P:response to oxidative stress"/>
    <property type="evidence" value="ECO:0007669"/>
    <property type="project" value="InterPro"/>
</dbReference>
<evidence type="ECO:0000256" key="4">
    <source>
        <dbReference type="ARBA" id="ARBA00023002"/>
    </source>
</evidence>
<dbReference type="InterPro" id="IPR011057">
    <property type="entry name" value="Mss4-like_sf"/>
</dbReference>
<name>A0A2T5YJD5_9BACT</name>
<evidence type="ECO:0000256" key="2">
    <source>
        <dbReference type="ARBA" id="ARBA00022723"/>
    </source>
</evidence>
<dbReference type="NCBIfam" id="TIGR00357">
    <property type="entry name" value="peptide-methionine (R)-S-oxide reductase MsrB"/>
    <property type="match status" value="1"/>
</dbReference>
<dbReference type="InterPro" id="IPR028427">
    <property type="entry name" value="Met_Sox_Rdtase_MsrB"/>
</dbReference>